<dbReference type="Pfam" id="PF14223">
    <property type="entry name" value="Retrotran_gag_2"/>
    <property type="match status" value="1"/>
</dbReference>
<dbReference type="Gene3D" id="4.10.60.10">
    <property type="entry name" value="Zinc finger, CCHC-type"/>
    <property type="match status" value="1"/>
</dbReference>
<dbReference type="SMART" id="SM00343">
    <property type="entry name" value="ZnF_C2HC"/>
    <property type="match status" value="1"/>
</dbReference>
<dbReference type="GO" id="GO:0003676">
    <property type="term" value="F:nucleic acid binding"/>
    <property type="evidence" value="ECO:0007669"/>
    <property type="project" value="InterPro"/>
</dbReference>
<dbReference type="EMBL" id="JAHRHJ020000006">
    <property type="protein sequence ID" value="KAH9313193.1"/>
    <property type="molecule type" value="Genomic_DNA"/>
</dbReference>
<dbReference type="InterPro" id="IPR007877">
    <property type="entry name" value="DUF707"/>
</dbReference>
<dbReference type="InterPro" id="IPR036875">
    <property type="entry name" value="Znf_CCHC_sf"/>
</dbReference>
<protein>
    <recommendedName>
        <fullName evidence="3">CCHC-type domain-containing protein</fullName>
    </recommendedName>
</protein>
<dbReference type="GO" id="GO:0008270">
    <property type="term" value="F:zinc ion binding"/>
    <property type="evidence" value="ECO:0007669"/>
    <property type="project" value="UniProtKB-KW"/>
</dbReference>
<gene>
    <name evidence="4" type="ORF">KI387_028228</name>
</gene>
<comment type="caution">
    <text evidence="4">The sequence shown here is derived from an EMBL/GenBank/DDBJ whole genome shotgun (WGS) entry which is preliminary data.</text>
</comment>
<dbReference type="PANTHER" id="PTHR31210:SF43">
    <property type="entry name" value="STORAGE PROTEIN-RELATED"/>
    <property type="match status" value="1"/>
</dbReference>
<dbReference type="Pfam" id="PF22936">
    <property type="entry name" value="Pol_BBD"/>
    <property type="match status" value="1"/>
</dbReference>
<feature type="domain" description="CCHC-type" evidence="3">
    <location>
        <begin position="613"/>
        <end position="628"/>
    </location>
</feature>
<dbReference type="Proteomes" id="UP000824469">
    <property type="component" value="Unassembled WGS sequence"/>
</dbReference>
<keyword evidence="2" id="KW-0812">Transmembrane</keyword>
<keyword evidence="1" id="KW-0479">Metal-binding</keyword>
<evidence type="ECO:0000256" key="2">
    <source>
        <dbReference type="SAM" id="Phobius"/>
    </source>
</evidence>
<evidence type="ECO:0000313" key="4">
    <source>
        <dbReference type="EMBL" id="KAH9313193.1"/>
    </source>
</evidence>
<keyword evidence="1" id="KW-0863">Zinc-finger</keyword>
<keyword evidence="2" id="KW-1133">Transmembrane helix</keyword>
<feature type="transmembrane region" description="Helical" evidence="2">
    <location>
        <begin position="12"/>
        <end position="30"/>
    </location>
</feature>
<dbReference type="InterPro" id="IPR054722">
    <property type="entry name" value="PolX-like_BBD"/>
</dbReference>
<sequence>GVLKKPNETMKFIITATFGFVFGFLIGVSFPRMGVSKFNYPSKLLGSTFGLPSREYKNSGLETQVMLNHAWTSMSGSNNINSTRASRSKGSSKIYVSTNPRGAETLPPGIVVPETDLYLRRLWGKPSEDIVFKQKYLVTFTVGFEQRNIVNTAVSKFSENFLILLFHYDGRTSEWDQFEWSKRAIHVSAGKQTKWWFAKRFLHPDVVSSFEYIFIWDEDLGVEHFNAEKYLQLVRKHGLEISQPGLEPNKGLTWQMTKRRGNSEVHKETQERPGWCHDPHLPPCAAFVEIMAPVFSQKAWRCVWHMIQNDLVHGWGLDFSLRKCVEPAHEKIGVVDSQWIIHKVVPSLGNQLPIEGIDRIFKRITSIMYNSDLPEEALGRARECCMRFEEAPTWVRTVEKKFEVVKRRGIDIKATVDAGQKSRSWHSGDESRPATNFEDYDKRHKEALLLLKLSVSDDLIPEVRNATVASTLWASLRDKYQTSEKSRVLYLKNMLFSVKLQEGGSLSEHLLRMKDLRDQLSSINKKVDDDDMVALVLNNLPSSYESFVEALHLMAESQTLTFDKVSSYLLQKERRQLQAESNCDHSESALVTQSKGKWKRQSGESSTRYQVTCYYCHKVGHLKKDCRKWMYDLSKQNKKPCNEEHVAAVAEERDSDDGHALYCLMTSCSNDSGTSCWIIDSGASAHFSCRRDWYVSFTANICFESVVLADGESLAVEGIGDICIVLNNAHKLLVRNVRYVPSLQKNLLSIRQLTENPNISMDFCGKKCVVSDVKQRRIIALGIGVGGQYRLVDPAAINMNARVEDSSTIQDVQEAAMPWEEAIPHKSVDLDTVNLHAPIVEGISTILGVREADMPWEDGFPHSEEQFVVDGDSTIPNALTVHGEMACPATHSEVLARRTIEHEQFAHCVVKDLSQQRGIDEQIDKMEMVISPIKTKTTTEDGDGSDFSTLEMGLTLSAIGDSSPGHTDLIDDFCVNLWRHIALELGTSLKTQEENEDISYTHVMPEGIHHRSSGSLGKDEVVHQKASSGLAAFLKKEELKWIMEKLEAAGRCFTKENELKSMSNTLNISSESEELSRSAPILKNSGRVRRKRIVQTKIAPAMAKQDERESLAESCVASRFVEVNRPRSRSRSHNCKSFRHKGFILLFLM</sequence>
<dbReference type="SUPFAM" id="SSF57756">
    <property type="entry name" value="Retrovirus zinc finger-like domains"/>
    <property type="match status" value="1"/>
</dbReference>
<dbReference type="PROSITE" id="PS50158">
    <property type="entry name" value="ZF_CCHC"/>
    <property type="match status" value="1"/>
</dbReference>
<accession>A0AA38G187</accession>
<organism evidence="4 5">
    <name type="scientific">Taxus chinensis</name>
    <name type="common">Chinese yew</name>
    <name type="synonym">Taxus wallichiana var. chinensis</name>
    <dbReference type="NCBI Taxonomy" id="29808"/>
    <lineage>
        <taxon>Eukaryota</taxon>
        <taxon>Viridiplantae</taxon>
        <taxon>Streptophyta</taxon>
        <taxon>Embryophyta</taxon>
        <taxon>Tracheophyta</taxon>
        <taxon>Spermatophyta</taxon>
        <taxon>Pinopsida</taxon>
        <taxon>Pinidae</taxon>
        <taxon>Conifers II</taxon>
        <taxon>Cupressales</taxon>
        <taxon>Taxaceae</taxon>
        <taxon>Taxus</taxon>
    </lineage>
</organism>
<keyword evidence="2" id="KW-0472">Membrane</keyword>
<reference evidence="4 5" key="1">
    <citation type="journal article" date="2021" name="Nat. Plants">
        <title>The Taxus genome provides insights into paclitaxel biosynthesis.</title>
        <authorList>
            <person name="Xiong X."/>
            <person name="Gou J."/>
            <person name="Liao Q."/>
            <person name="Li Y."/>
            <person name="Zhou Q."/>
            <person name="Bi G."/>
            <person name="Li C."/>
            <person name="Du R."/>
            <person name="Wang X."/>
            <person name="Sun T."/>
            <person name="Guo L."/>
            <person name="Liang H."/>
            <person name="Lu P."/>
            <person name="Wu Y."/>
            <person name="Zhang Z."/>
            <person name="Ro D.K."/>
            <person name="Shang Y."/>
            <person name="Huang S."/>
            <person name="Yan J."/>
        </authorList>
    </citation>
    <scope>NUCLEOTIDE SEQUENCE [LARGE SCALE GENOMIC DNA]</scope>
    <source>
        <strain evidence="4">Ta-2019</strain>
    </source>
</reference>
<evidence type="ECO:0000256" key="1">
    <source>
        <dbReference type="PROSITE-ProRule" id="PRU00047"/>
    </source>
</evidence>
<keyword evidence="1" id="KW-0862">Zinc</keyword>
<name>A0AA38G187_TAXCH</name>
<evidence type="ECO:0000259" key="3">
    <source>
        <dbReference type="PROSITE" id="PS50158"/>
    </source>
</evidence>
<dbReference type="PANTHER" id="PTHR31210">
    <property type="entry name" value="OS06G0731900 PROTEIN"/>
    <property type="match status" value="1"/>
</dbReference>
<keyword evidence="5" id="KW-1185">Reference proteome</keyword>
<dbReference type="InterPro" id="IPR001878">
    <property type="entry name" value="Znf_CCHC"/>
</dbReference>
<feature type="non-terminal residue" evidence="4">
    <location>
        <position position="1149"/>
    </location>
</feature>
<dbReference type="AlphaFoldDB" id="A0AA38G187"/>
<dbReference type="Pfam" id="PF05212">
    <property type="entry name" value="DUF707"/>
    <property type="match status" value="1"/>
</dbReference>
<proteinExistence type="predicted"/>
<evidence type="ECO:0000313" key="5">
    <source>
        <dbReference type="Proteomes" id="UP000824469"/>
    </source>
</evidence>